<dbReference type="EMBL" id="MJBS01000055">
    <property type="protein sequence ID" value="OHE97630.1"/>
    <property type="molecule type" value="Genomic_DNA"/>
</dbReference>
<dbReference type="Proteomes" id="UP000176998">
    <property type="component" value="Unassembled WGS sequence"/>
</dbReference>
<proteinExistence type="predicted"/>
<name>A0A1G4B845_9PEZI</name>
<dbReference type="RefSeq" id="XP_022474783.1">
    <property type="nucleotide sequence ID" value="XM_022618683.1"/>
</dbReference>
<accession>A0A1G4B845</accession>
<organism evidence="1 2">
    <name type="scientific">Colletotrichum orchidophilum</name>
    <dbReference type="NCBI Taxonomy" id="1209926"/>
    <lineage>
        <taxon>Eukaryota</taxon>
        <taxon>Fungi</taxon>
        <taxon>Dikarya</taxon>
        <taxon>Ascomycota</taxon>
        <taxon>Pezizomycotina</taxon>
        <taxon>Sordariomycetes</taxon>
        <taxon>Hypocreomycetidae</taxon>
        <taxon>Glomerellales</taxon>
        <taxon>Glomerellaceae</taxon>
        <taxon>Colletotrichum</taxon>
    </lineage>
</organism>
<protein>
    <submittedName>
        <fullName evidence="1">Uncharacterized protein</fullName>
    </submittedName>
</protein>
<evidence type="ECO:0000313" key="1">
    <source>
        <dbReference type="EMBL" id="OHE97630.1"/>
    </source>
</evidence>
<keyword evidence="2" id="KW-1185">Reference proteome</keyword>
<reference evidence="1 2" key="1">
    <citation type="submission" date="2016-09" db="EMBL/GenBank/DDBJ databases">
        <authorList>
            <person name="Capua I."/>
            <person name="De Benedictis P."/>
            <person name="Joannis T."/>
            <person name="Lombin L.H."/>
            <person name="Cattoli G."/>
        </authorList>
    </citation>
    <scope>NUCLEOTIDE SEQUENCE [LARGE SCALE GENOMIC DNA]</scope>
    <source>
        <strain evidence="1 2">IMI 309357</strain>
    </source>
</reference>
<dbReference type="GeneID" id="34560193"/>
<gene>
    <name evidence="1" type="ORF">CORC01_07045</name>
</gene>
<comment type="caution">
    <text evidence="1">The sequence shown here is derived from an EMBL/GenBank/DDBJ whole genome shotgun (WGS) entry which is preliminary data.</text>
</comment>
<evidence type="ECO:0000313" key="2">
    <source>
        <dbReference type="Proteomes" id="UP000176998"/>
    </source>
</evidence>
<sequence>MSRSFPPFVTPSHARHVIVTLHWHLPILVFPRMCAGKFSSFLFRFIYVV</sequence>
<dbReference type="AlphaFoldDB" id="A0A1G4B845"/>